<reference evidence="2 3" key="1">
    <citation type="submission" date="2021-01" db="EMBL/GenBank/DDBJ databases">
        <title>Streptomyces acididurans sp. nov., isolated from a peat swamp forest soil.</title>
        <authorList>
            <person name="Chantavorakit T."/>
            <person name="Duangmal K."/>
        </authorList>
    </citation>
    <scope>NUCLEOTIDE SEQUENCE [LARGE SCALE GENOMIC DNA]</scope>
    <source>
        <strain evidence="2 3">KK5PA1</strain>
    </source>
</reference>
<keyword evidence="1" id="KW-0812">Transmembrane</keyword>
<evidence type="ECO:0000313" key="2">
    <source>
        <dbReference type="EMBL" id="MBM9505042.1"/>
    </source>
</evidence>
<accession>A0ABS2TQD0</accession>
<evidence type="ECO:0000313" key="3">
    <source>
        <dbReference type="Proteomes" id="UP000749040"/>
    </source>
</evidence>
<keyword evidence="1" id="KW-0472">Membrane</keyword>
<organism evidence="2 3">
    <name type="scientific">Actinacidiphila acididurans</name>
    <dbReference type="NCBI Taxonomy" id="2784346"/>
    <lineage>
        <taxon>Bacteria</taxon>
        <taxon>Bacillati</taxon>
        <taxon>Actinomycetota</taxon>
        <taxon>Actinomycetes</taxon>
        <taxon>Kitasatosporales</taxon>
        <taxon>Streptomycetaceae</taxon>
        <taxon>Actinacidiphila</taxon>
    </lineage>
</organism>
<feature type="transmembrane region" description="Helical" evidence="1">
    <location>
        <begin position="12"/>
        <end position="31"/>
    </location>
</feature>
<dbReference type="Proteomes" id="UP000749040">
    <property type="component" value="Unassembled WGS sequence"/>
</dbReference>
<proteinExistence type="predicted"/>
<keyword evidence="3" id="KW-1185">Reference proteome</keyword>
<name>A0ABS2TQD0_9ACTN</name>
<gene>
    <name evidence="2" type="ORF">ITX44_10910</name>
</gene>
<comment type="caution">
    <text evidence="2">The sequence shown here is derived from an EMBL/GenBank/DDBJ whole genome shotgun (WGS) entry which is preliminary data.</text>
</comment>
<keyword evidence="1" id="KW-1133">Transmembrane helix</keyword>
<dbReference type="EMBL" id="JADKYB010000005">
    <property type="protein sequence ID" value="MBM9505042.1"/>
    <property type="molecule type" value="Genomic_DNA"/>
</dbReference>
<sequence>MNSHFILRRALLLAARRVRLLAILAGWAWLLGIHPPVIVRLVLVGVFVVALVLDLAADAGMRPGPVQLTGWGRPGGDER</sequence>
<protein>
    <submittedName>
        <fullName evidence="2">Uncharacterized protein</fullName>
    </submittedName>
</protein>
<evidence type="ECO:0000256" key="1">
    <source>
        <dbReference type="SAM" id="Phobius"/>
    </source>
</evidence>
<dbReference type="RefSeq" id="WP_205356911.1">
    <property type="nucleotide sequence ID" value="NZ_JADKYB010000005.1"/>
</dbReference>